<dbReference type="SUPFAM" id="SSF50978">
    <property type="entry name" value="WD40 repeat-like"/>
    <property type="match status" value="1"/>
</dbReference>
<dbReference type="InterPro" id="IPR019775">
    <property type="entry name" value="WD40_repeat_CS"/>
</dbReference>
<evidence type="ECO:0000256" key="2">
    <source>
        <dbReference type="ARBA" id="ARBA00022737"/>
    </source>
</evidence>
<dbReference type="PRINTS" id="PR00320">
    <property type="entry name" value="GPROTEINBRPT"/>
</dbReference>
<dbReference type="PANTHER" id="PTHR19848:SF8">
    <property type="entry name" value="F-BOX AND WD REPEAT DOMAIN CONTAINING 7"/>
    <property type="match status" value="1"/>
</dbReference>
<protein>
    <submittedName>
        <fullName evidence="4">Uncharacterized protein</fullName>
    </submittedName>
</protein>
<dbReference type="EMBL" id="UFAJ01000005">
    <property type="protein sequence ID" value="SSD58321.1"/>
    <property type="molecule type" value="Genomic_DNA"/>
</dbReference>
<dbReference type="InterPro" id="IPR015943">
    <property type="entry name" value="WD40/YVTN_repeat-like_dom_sf"/>
</dbReference>
<dbReference type="PROSITE" id="PS00678">
    <property type="entry name" value="WD_REPEATS_1"/>
    <property type="match status" value="1"/>
</dbReference>
<name>A0A376B115_9ASCO</name>
<dbReference type="Gene3D" id="1.20.960.30">
    <property type="match status" value="1"/>
</dbReference>
<keyword evidence="2" id="KW-0677">Repeat</keyword>
<feature type="repeat" description="WD" evidence="3">
    <location>
        <begin position="393"/>
        <end position="441"/>
    </location>
</feature>
<dbReference type="VEuPathDB" id="FungiDB:SCODWIG_00082"/>
<dbReference type="PROSITE" id="PS50082">
    <property type="entry name" value="WD_REPEATS_2"/>
    <property type="match status" value="1"/>
</dbReference>
<dbReference type="SUPFAM" id="SSF109925">
    <property type="entry name" value="Lissencephaly-1 protein (Lis-1, PAF-AH alpha) N-terminal domain"/>
    <property type="match status" value="1"/>
</dbReference>
<dbReference type="PANTHER" id="PTHR19848">
    <property type="entry name" value="WD40 REPEAT PROTEIN"/>
    <property type="match status" value="1"/>
</dbReference>
<evidence type="ECO:0000313" key="4">
    <source>
        <dbReference type="EMBL" id="SSD58321.1"/>
    </source>
</evidence>
<evidence type="ECO:0000313" key="5">
    <source>
        <dbReference type="Proteomes" id="UP000262825"/>
    </source>
</evidence>
<gene>
    <name evidence="4" type="ORF">SCODWIG_00082</name>
</gene>
<organism evidence="4 5">
    <name type="scientific">Saccharomycodes ludwigii</name>
    <dbReference type="NCBI Taxonomy" id="36035"/>
    <lineage>
        <taxon>Eukaryota</taxon>
        <taxon>Fungi</taxon>
        <taxon>Dikarya</taxon>
        <taxon>Ascomycota</taxon>
        <taxon>Saccharomycotina</taxon>
        <taxon>Saccharomycetes</taxon>
        <taxon>Saccharomycodales</taxon>
        <taxon>Saccharomycodaceae</taxon>
        <taxon>Saccharomycodes</taxon>
    </lineage>
</organism>
<sequence length="477" mass="54089">MDDSTSTSISTSISKLSSLLLSKEQKNLLNLSIIQYLINVEENKKNKNNDNNTQIIQDVCKLLDIETNKIDTLITNNTALGDDYLIRKWCSIVRLQKKIINLEKQLYNNGTNNTPNINNNNNKIWLPSSQFPTHQIVLGNNNTSISSLKLHPKAPLIFIGCEDGSLHCYNLINTSIPILYIPNAHMKGVTRIDISINDNDTTSLATVSKDLFLKTWEFTTTTNDTQNMPTLKPIWQLSGHENIISCVKFHNIGASNNASIVSTCSRDSTIRSYDLDNGWLINQNTKAHLTWCRCIDVYLHFIVSGSNDCTISLSHCLINSALHFNNLKFHDLPITDIKLFKHNSVFYILSCSRDCTIKLWELPINLENYSNTTTDIITDLFNKNMELKLINTYKGHSSWVKQLAYHITVSNTNPPQGLIYSCSDDSTIKVWDMLTGDILYNNTSNFHNKNFINCLQVDYHRKIICSGGIDGKVNIFI</sequence>
<dbReference type="InterPro" id="IPR020472">
    <property type="entry name" value="WD40_PAC1"/>
</dbReference>
<dbReference type="Pfam" id="PF00400">
    <property type="entry name" value="WD40"/>
    <property type="match status" value="5"/>
</dbReference>
<dbReference type="InterPro" id="IPR036322">
    <property type="entry name" value="WD40_repeat_dom_sf"/>
</dbReference>
<dbReference type="InterPro" id="IPR037190">
    <property type="entry name" value="LIS1_N"/>
</dbReference>
<evidence type="ECO:0000256" key="3">
    <source>
        <dbReference type="PROSITE-ProRule" id="PRU00221"/>
    </source>
</evidence>
<dbReference type="InterPro" id="IPR001680">
    <property type="entry name" value="WD40_rpt"/>
</dbReference>
<keyword evidence="5" id="KW-1185">Reference proteome</keyword>
<dbReference type="SMART" id="SM00320">
    <property type="entry name" value="WD40"/>
    <property type="match status" value="7"/>
</dbReference>
<proteinExistence type="predicted"/>
<dbReference type="Gene3D" id="2.130.10.10">
    <property type="entry name" value="YVTN repeat-like/Quinoprotein amine dehydrogenase"/>
    <property type="match status" value="3"/>
</dbReference>
<accession>A0A376B115</accession>
<reference evidence="5" key="1">
    <citation type="submission" date="2018-06" db="EMBL/GenBank/DDBJ databases">
        <authorList>
            <person name="Guldener U."/>
        </authorList>
    </citation>
    <scope>NUCLEOTIDE SEQUENCE [LARGE SCALE GENOMIC DNA]</scope>
    <source>
        <strain evidence="5">UTAD17</strain>
    </source>
</reference>
<dbReference type="AlphaFoldDB" id="A0A376B115"/>
<keyword evidence="1 3" id="KW-0853">WD repeat</keyword>
<dbReference type="Proteomes" id="UP000262825">
    <property type="component" value="Unassembled WGS sequence"/>
</dbReference>
<evidence type="ECO:0000256" key="1">
    <source>
        <dbReference type="ARBA" id="ARBA00022574"/>
    </source>
</evidence>